<evidence type="ECO:0000313" key="1">
    <source>
        <dbReference type="EnsemblPlants" id="TuG1812G0400002707.01.T01"/>
    </source>
</evidence>
<accession>A0A8R7UB68</accession>
<keyword evidence="2" id="KW-1185">Reference proteome</keyword>
<sequence>MRRGAEVEICDRAYADMLMLGGAGAPSGASGRCSCAPASDPDITCRRRRGFSVCCSVSSGATTPCRIYTTAGRQGVSVARVAPVMSQRDCWQAVLILKIIFGQVGLIHVLCCCRSS</sequence>
<dbReference type="Proteomes" id="UP000015106">
    <property type="component" value="Chromosome 4"/>
</dbReference>
<protein>
    <submittedName>
        <fullName evidence="1">Uncharacterized protein</fullName>
    </submittedName>
</protein>
<proteinExistence type="predicted"/>
<reference evidence="1" key="3">
    <citation type="submission" date="2022-06" db="UniProtKB">
        <authorList>
            <consortium name="EnsemblPlants"/>
        </authorList>
    </citation>
    <scope>IDENTIFICATION</scope>
</reference>
<name>A0A8R7UB68_TRIUA</name>
<reference evidence="2" key="1">
    <citation type="journal article" date="2013" name="Nature">
        <title>Draft genome of the wheat A-genome progenitor Triticum urartu.</title>
        <authorList>
            <person name="Ling H.Q."/>
            <person name="Zhao S."/>
            <person name="Liu D."/>
            <person name="Wang J."/>
            <person name="Sun H."/>
            <person name="Zhang C."/>
            <person name="Fan H."/>
            <person name="Li D."/>
            <person name="Dong L."/>
            <person name="Tao Y."/>
            <person name="Gao C."/>
            <person name="Wu H."/>
            <person name="Li Y."/>
            <person name="Cui Y."/>
            <person name="Guo X."/>
            <person name="Zheng S."/>
            <person name="Wang B."/>
            <person name="Yu K."/>
            <person name="Liang Q."/>
            <person name="Yang W."/>
            <person name="Lou X."/>
            <person name="Chen J."/>
            <person name="Feng M."/>
            <person name="Jian J."/>
            <person name="Zhang X."/>
            <person name="Luo G."/>
            <person name="Jiang Y."/>
            <person name="Liu J."/>
            <person name="Wang Z."/>
            <person name="Sha Y."/>
            <person name="Zhang B."/>
            <person name="Wu H."/>
            <person name="Tang D."/>
            <person name="Shen Q."/>
            <person name="Xue P."/>
            <person name="Zou S."/>
            <person name="Wang X."/>
            <person name="Liu X."/>
            <person name="Wang F."/>
            <person name="Yang Y."/>
            <person name="An X."/>
            <person name="Dong Z."/>
            <person name="Zhang K."/>
            <person name="Zhang X."/>
            <person name="Luo M.C."/>
            <person name="Dvorak J."/>
            <person name="Tong Y."/>
            <person name="Wang J."/>
            <person name="Yang H."/>
            <person name="Li Z."/>
            <person name="Wang D."/>
            <person name="Zhang A."/>
            <person name="Wang J."/>
        </authorList>
    </citation>
    <scope>NUCLEOTIDE SEQUENCE</scope>
    <source>
        <strain evidence="2">cv. G1812</strain>
    </source>
</reference>
<reference evidence="1" key="2">
    <citation type="submission" date="2018-03" db="EMBL/GenBank/DDBJ databases">
        <title>The Triticum urartu genome reveals the dynamic nature of wheat genome evolution.</title>
        <authorList>
            <person name="Ling H."/>
            <person name="Ma B."/>
            <person name="Shi X."/>
            <person name="Liu H."/>
            <person name="Dong L."/>
            <person name="Sun H."/>
            <person name="Cao Y."/>
            <person name="Gao Q."/>
            <person name="Zheng S."/>
            <person name="Li Y."/>
            <person name="Yu Y."/>
            <person name="Du H."/>
            <person name="Qi M."/>
            <person name="Li Y."/>
            <person name="Yu H."/>
            <person name="Cui Y."/>
            <person name="Wang N."/>
            <person name="Chen C."/>
            <person name="Wu H."/>
            <person name="Zhao Y."/>
            <person name="Zhang J."/>
            <person name="Li Y."/>
            <person name="Zhou W."/>
            <person name="Zhang B."/>
            <person name="Hu W."/>
            <person name="Eijk M."/>
            <person name="Tang J."/>
            <person name="Witsenboer H."/>
            <person name="Zhao S."/>
            <person name="Li Z."/>
            <person name="Zhang A."/>
            <person name="Wang D."/>
            <person name="Liang C."/>
        </authorList>
    </citation>
    <scope>NUCLEOTIDE SEQUENCE [LARGE SCALE GENOMIC DNA]</scope>
    <source>
        <strain evidence="1">cv. G1812</strain>
    </source>
</reference>
<dbReference type="AlphaFoldDB" id="A0A8R7UB68"/>
<evidence type="ECO:0000313" key="2">
    <source>
        <dbReference type="Proteomes" id="UP000015106"/>
    </source>
</evidence>
<dbReference type="Gramene" id="TuG1812G0400002707.01.T01">
    <property type="protein sequence ID" value="TuG1812G0400002707.01.T01"/>
    <property type="gene ID" value="TuG1812G0400002707.01"/>
</dbReference>
<dbReference type="EnsemblPlants" id="TuG1812G0400002707.01.T01">
    <property type="protein sequence ID" value="TuG1812G0400002707.01.T01"/>
    <property type="gene ID" value="TuG1812G0400002707.01"/>
</dbReference>
<organism evidence="1 2">
    <name type="scientific">Triticum urartu</name>
    <name type="common">Red wild einkorn</name>
    <name type="synonym">Crithodium urartu</name>
    <dbReference type="NCBI Taxonomy" id="4572"/>
    <lineage>
        <taxon>Eukaryota</taxon>
        <taxon>Viridiplantae</taxon>
        <taxon>Streptophyta</taxon>
        <taxon>Embryophyta</taxon>
        <taxon>Tracheophyta</taxon>
        <taxon>Spermatophyta</taxon>
        <taxon>Magnoliopsida</taxon>
        <taxon>Liliopsida</taxon>
        <taxon>Poales</taxon>
        <taxon>Poaceae</taxon>
        <taxon>BOP clade</taxon>
        <taxon>Pooideae</taxon>
        <taxon>Triticodae</taxon>
        <taxon>Triticeae</taxon>
        <taxon>Triticinae</taxon>
        <taxon>Triticum</taxon>
    </lineage>
</organism>